<gene>
    <name evidence="2" type="ORF">PM001_LOCUS13551</name>
</gene>
<reference evidence="2" key="1">
    <citation type="submission" date="2024-01" db="EMBL/GenBank/DDBJ databases">
        <authorList>
            <person name="Webb A."/>
        </authorList>
    </citation>
    <scope>NUCLEOTIDE SEQUENCE</scope>
    <source>
        <strain evidence="2">Pm1</strain>
    </source>
</reference>
<dbReference type="AlphaFoldDB" id="A0AAV1U161"/>
<dbReference type="SUPFAM" id="SSF56672">
    <property type="entry name" value="DNA/RNA polymerases"/>
    <property type="match status" value="1"/>
</dbReference>
<feature type="domain" description="Reverse transcriptase Ty1/copia-type" evidence="1">
    <location>
        <begin position="94"/>
        <end position="225"/>
    </location>
</feature>
<comment type="caution">
    <text evidence="2">The sequence shown here is derived from an EMBL/GenBank/DDBJ whole genome shotgun (WGS) entry which is preliminary data.</text>
</comment>
<dbReference type="PANTHER" id="PTHR11439">
    <property type="entry name" value="GAG-POL-RELATED RETROTRANSPOSON"/>
    <property type="match status" value="1"/>
</dbReference>
<dbReference type="InterPro" id="IPR013103">
    <property type="entry name" value="RVT_2"/>
</dbReference>
<evidence type="ECO:0000313" key="2">
    <source>
        <dbReference type="EMBL" id="CAK7928401.1"/>
    </source>
</evidence>
<dbReference type="Pfam" id="PF07727">
    <property type="entry name" value="RVT_2"/>
    <property type="match status" value="2"/>
</dbReference>
<organism evidence="2 3">
    <name type="scientific">Peronospora matthiolae</name>
    <dbReference type="NCBI Taxonomy" id="2874970"/>
    <lineage>
        <taxon>Eukaryota</taxon>
        <taxon>Sar</taxon>
        <taxon>Stramenopiles</taxon>
        <taxon>Oomycota</taxon>
        <taxon>Peronosporomycetes</taxon>
        <taxon>Peronosporales</taxon>
        <taxon>Peronosporaceae</taxon>
        <taxon>Peronospora</taxon>
    </lineage>
</organism>
<accession>A0AAV1U161</accession>
<dbReference type="Proteomes" id="UP001162060">
    <property type="component" value="Unassembled WGS sequence"/>
</dbReference>
<dbReference type="InterPro" id="IPR043502">
    <property type="entry name" value="DNA/RNA_pol_sf"/>
</dbReference>
<dbReference type="PANTHER" id="PTHR11439:SF467">
    <property type="entry name" value="INTEGRASE CATALYTIC DOMAIN-CONTAINING PROTEIN"/>
    <property type="match status" value="1"/>
</dbReference>
<evidence type="ECO:0000259" key="1">
    <source>
        <dbReference type="Pfam" id="PF07727"/>
    </source>
</evidence>
<proteinExistence type="predicted"/>
<protein>
    <recommendedName>
        <fullName evidence="1">Reverse transcriptase Ty1/copia-type domain-containing protein</fullName>
    </recommendedName>
</protein>
<evidence type="ECO:0000313" key="3">
    <source>
        <dbReference type="Proteomes" id="UP001162060"/>
    </source>
</evidence>
<sequence length="355" mass="40345">MKSSYKEQWLQAMKSEMKSLEENSTWKLVDMPPGKKAARLVAKEFTQRPGIDYNETFAPVARKESINTALAIAAAEDLEAENADVDTAKPEKEECLLQKALYGTKQAARQWKNKLSQHLDDQGFKSSAADPCVFVRVTREEYSIIVIYVDDLMLFCKTKGHIASIKNSLMEDFSIKDLGDLKYCLGIEIHRKREDGTIKMNQKAYIKRLSEKFGVENCKDVHTPADSNSKLIKMGQEEAFVPKYPYRGLVGASMYIATCTRPDIAHAFGEVVKFCERYDKSHWTAAKRILEYLKTTQDLIIVFSGINKGELIGFAGANWAGDLDTAFDNRIRFLLERKRDIVEFEASTNGRDLKY</sequence>
<dbReference type="EMBL" id="CAKLBY020000124">
    <property type="protein sequence ID" value="CAK7928401.1"/>
    <property type="molecule type" value="Genomic_DNA"/>
</dbReference>
<name>A0AAV1U161_9STRA</name>
<feature type="domain" description="Reverse transcriptase Ty1/copia-type" evidence="1">
    <location>
        <begin position="31"/>
        <end position="88"/>
    </location>
</feature>